<dbReference type="Proteomes" id="UP000198211">
    <property type="component" value="Unassembled WGS sequence"/>
</dbReference>
<accession>A0A225VDL3</accession>
<keyword evidence="2" id="KW-1185">Reference proteome</keyword>
<protein>
    <submittedName>
        <fullName evidence="1">Uncharacterized protein</fullName>
    </submittedName>
</protein>
<comment type="caution">
    <text evidence="1">The sequence shown here is derived from an EMBL/GenBank/DDBJ whole genome shotgun (WGS) entry which is preliminary data.</text>
</comment>
<dbReference type="AlphaFoldDB" id="A0A225VDL3"/>
<dbReference type="EMBL" id="NBNE01005818">
    <property type="protein sequence ID" value="OWZ02968.1"/>
    <property type="molecule type" value="Genomic_DNA"/>
</dbReference>
<evidence type="ECO:0000313" key="2">
    <source>
        <dbReference type="Proteomes" id="UP000198211"/>
    </source>
</evidence>
<proteinExistence type="predicted"/>
<sequence length="96" mass="10661">MIKLSYLKLLSCVKGYVDCKLTLKTIFFPDVHIIGCCVHLKQASGWKLKPYCIPKAEAKATAHGVFDTINVIHSAKIDIQGIASVKMKIRVVCKTK</sequence>
<reference evidence="2" key="1">
    <citation type="submission" date="2017-03" db="EMBL/GenBank/DDBJ databases">
        <title>Phytopthora megakarya and P. palmivora, two closely related causual agents of cacao black pod achieved similar genome size and gene model numbers by different mechanisms.</title>
        <authorList>
            <person name="Ali S."/>
            <person name="Shao J."/>
            <person name="Larry D.J."/>
            <person name="Kronmiller B."/>
            <person name="Shen D."/>
            <person name="Strem M.D."/>
            <person name="Melnick R.L."/>
            <person name="Guiltinan M.J."/>
            <person name="Tyler B.M."/>
            <person name="Meinhardt L.W."/>
            <person name="Bailey B.A."/>
        </authorList>
    </citation>
    <scope>NUCLEOTIDE SEQUENCE [LARGE SCALE GENOMIC DNA]</scope>
    <source>
        <strain evidence="2">zdho120</strain>
    </source>
</reference>
<evidence type="ECO:0000313" key="1">
    <source>
        <dbReference type="EMBL" id="OWZ02968.1"/>
    </source>
</evidence>
<name>A0A225VDL3_9STRA</name>
<gene>
    <name evidence="1" type="ORF">PHMEG_00025380</name>
</gene>
<organism evidence="1 2">
    <name type="scientific">Phytophthora megakarya</name>
    <dbReference type="NCBI Taxonomy" id="4795"/>
    <lineage>
        <taxon>Eukaryota</taxon>
        <taxon>Sar</taxon>
        <taxon>Stramenopiles</taxon>
        <taxon>Oomycota</taxon>
        <taxon>Peronosporomycetes</taxon>
        <taxon>Peronosporales</taxon>
        <taxon>Peronosporaceae</taxon>
        <taxon>Phytophthora</taxon>
    </lineage>
</organism>